<organism evidence="1 2">
    <name type="scientific">Hymenobacter glaciei</name>
    <dbReference type="NCBI Taxonomy" id="877209"/>
    <lineage>
        <taxon>Bacteria</taxon>
        <taxon>Pseudomonadati</taxon>
        <taxon>Bacteroidota</taxon>
        <taxon>Cytophagia</taxon>
        <taxon>Cytophagales</taxon>
        <taxon>Hymenobacteraceae</taxon>
        <taxon>Hymenobacter</taxon>
    </lineage>
</organism>
<accession>A0ABP7USH5</accession>
<reference evidence="2" key="1">
    <citation type="journal article" date="2019" name="Int. J. Syst. Evol. Microbiol.">
        <title>The Global Catalogue of Microorganisms (GCM) 10K type strain sequencing project: providing services to taxonomists for standard genome sequencing and annotation.</title>
        <authorList>
            <consortium name="The Broad Institute Genomics Platform"/>
            <consortium name="The Broad Institute Genome Sequencing Center for Infectious Disease"/>
            <person name="Wu L."/>
            <person name="Ma J."/>
        </authorList>
    </citation>
    <scope>NUCLEOTIDE SEQUENCE [LARGE SCALE GENOMIC DNA]</scope>
    <source>
        <strain evidence="2">JCM 17225</strain>
    </source>
</reference>
<dbReference type="RefSeq" id="WP_345058574.1">
    <property type="nucleotide sequence ID" value="NZ_BAABDK010000032.1"/>
</dbReference>
<name>A0ABP7USH5_9BACT</name>
<dbReference type="Proteomes" id="UP001501469">
    <property type="component" value="Unassembled WGS sequence"/>
</dbReference>
<dbReference type="InterPro" id="IPR009057">
    <property type="entry name" value="Homeodomain-like_sf"/>
</dbReference>
<evidence type="ECO:0008006" key="3">
    <source>
        <dbReference type="Google" id="ProtNLM"/>
    </source>
</evidence>
<dbReference type="SUPFAM" id="SSF46689">
    <property type="entry name" value="Homeodomain-like"/>
    <property type="match status" value="1"/>
</dbReference>
<protein>
    <recommendedName>
        <fullName evidence="3">Transposase</fullName>
    </recommendedName>
</protein>
<proteinExistence type="predicted"/>
<evidence type="ECO:0000313" key="1">
    <source>
        <dbReference type="EMBL" id="GAA4050887.1"/>
    </source>
</evidence>
<sequence length="76" mass="8054">MKAYSLDLRERVAAACGEAGQTVSQVAARFSVSVSFVEKLLHRQRTSGSLASLPLRGGPDPLLDVVARAELGACLR</sequence>
<dbReference type="EMBL" id="BAABDK010000032">
    <property type="protein sequence ID" value="GAA4050887.1"/>
    <property type="molecule type" value="Genomic_DNA"/>
</dbReference>
<evidence type="ECO:0000313" key="2">
    <source>
        <dbReference type="Proteomes" id="UP001501469"/>
    </source>
</evidence>
<keyword evidence="2" id="KW-1185">Reference proteome</keyword>
<comment type="caution">
    <text evidence="1">The sequence shown here is derived from an EMBL/GenBank/DDBJ whole genome shotgun (WGS) entry which is preliminary data.</text>
</comment>
<gene>
    <name evidence="1" type="ORF">GCM10022409_42060</name>
</gene>